<evidence type="ECO:0000313" key="7">
    <source>
        <dbReference type="EMBL" id="KPJ00843.1"/>
    </source>
</evidence>
<dbReference type="AlphaFoldDB" id="A0A194Q5M0"/>
<dbReference type="GO" id="GO:0097546">
    <property type="term" value="C:ciliary base"/>
    <property type="evidence" value="ECO:0007669"/>
    <property type="project" value="TreeGrafter"/>
</dbReference>
<dbReference type="InterPro" id="IPR029214">
    <property type="entry name" value="CFAP144"/>
</dbReference>
<protein>
    <submittedName>
        <fullName evidence="7 9 10">Protein FAM183A</fullName>
    </submittedName>
</protein>
<evidence type="ECO:0000256" key="1">
    <source>
        <dbReference type="ARBA" id="ARBA00004138"/>
    </source>
</evidence>
<evidence type="ECO:0000313" key="8">
    <source>
        <dbReference type="Proteomes" id="UP000053268"/>
    </source>
</evidence>
<name>A0A194Q5M0_PAPXU</name>
<evidence type="ECO:0000256" key="5">
    <source>
        <dbReference type="ARBA" id="ARBA00023273"/>
    </source>
</evidence>
<reference evidence="9 10" key="2">
    <citation type="submission" date="2025-04" db="UniProtKB">
        <authorList>
            <consortium name="RefSeq"/>
        </authorList>
    </citation>
    <scope>IDENTIFICATION</scope>
</reference>
<dbReference type="RefSeq" id="XP_013177855.1">
    <property type="nucleotide sequence ID" value="XM_013322401.1"/>
</dbReference>
<comment type="similarity">
    <text evidence="6">Belongs to the CFAP144 family.</text>
</comment>
<dbReference type="Proteomes" id="UP000694872">
    <property type="component" value="Unplaced"/>
</dbReference>
<accession>A0A194Q5M0</accession>
<keyword evidence="3" id="KW-0963">Cytoplasm</keyword>
<reference evidence="7 8" key="1">
    <citation type="journal article" date="2015" name="Nat. Commun.">
        <title>Outbred genome sequencing and CRISPR/Cas9 gene editing in butterflies.</title>
        <authorList>
            <person name="Li X."/>
            <person name="Fan D."/>
            <person name="Zhang W."/>
            <person name="Liu G."/>
            <person name="Zhang L."/>
            <person name="Zhao L."/>
            <person name="Fang X."/>
            <person name="Chen L."/>
            <person name="Dong Y."/>
            <person name="Chen Y."/>
            <person name="Ding Y."/>
            <person name="Zhao R."/>
            <person name="Feng M."/>
            <person name="Zhu Y."/>
            <person name="Feng Y."/>
            <person name="Jiang X."/>
            <person name="Zhu D."/>
            <person name="Xiang H."/>
            <person name="Feng X."/>
            <person name="Li S."/>
            <person name="Wang J."/>
            <person name="Zhang G."/>
            <person name="Kronforst M.R."/>
            <person name="Wang W."/>
        </authorList>
    </citation>
    <scope>NUCLEOTIDE SEQUENCE [LARGE SCALE GENOMIC DNA]</scope>
    <source>
        <strain evidence="7">Ya'a_city_454_Px</strain>
        <tissue evidence="7">Whole body</tissue>
    </source>
</reference>
<evidence type="ECO:0000256" key="2">
    <source>
        <dbReference type="ARBA" id="ARBA00004245"/>
    </source>
</evidence>
<dbReference type="EMBL" id="KQ459460">
    <property type="protein sequence ID" value="KPJ00843.1"/>
    <property type="molecule type" value="Genomic_DNA"/>
</dbReference>
<organism evidence="7 8">
    <name type="scientific">Papilio xuthus</name>
    <name type="common">Asian swallowtail butterfly</name>
    <dbReference type="NCBI Taxonomy" id="66420"/>
    <lineage>
        <taxon>Eukaryota</taxon>
        <taxon>Metazoa</taxon>
        <taxon>Ecdysozoa</taxon>
        <taxon>Arthropoda</taxon>
        <taxon>Hexapoda</taxon>
        <taxon>Insecta</taxon>
        <taxon>Pterygota</taxon>
        <taxon>Neoptera</taxon>
        <taxon>Endopterygota</taxon>
        <taxon>Lepidoptera</taxon>
        <taxon>Glossata</taxon>
        <taxon>Ditrysia</taxon>
        <taxon>Papilionoidea</taxon>
        <taxon>Papilionidae</taxon>
        <taxon>Papilioninae</taxon>
        <taxon>Papilio</taxon>
    </lineage>
</organism>
<proteinExistence type="inferred from homology"/>
<evidence type="ECO:0000313" key="10">
    <source>
        <dbReference type="RefSeq" id="XP_013177936.1"/>
    </source>
</evidence>
<keyword evidence="8" id="KW-1185">Reference proteome</keyword>
<evidence type="ECO:0000256" key="4">
    <source>
        <dbReference type="ARBA" id="ARBA00023212"/>
    </source>
</evidence>
<dbReference type="OrthoDB" id="446290at2759"/>
<dbReference type="PANTHER" id="PTHR33865">
    <property type="entry name" value="PROTEIN FAM183B"/>
    <property type="match status" value="1"/>
</dbReference>
<evidence type="ECO:0000256" key="6">
    <source>
        <dbReference type="ARBA" id="ARBA00034777"/>
    </source>
</evidence>
<keyword evidence="5" id="KW-0966">Cell projection</keyword>
<evidence type="ECO:0000256" key="3">
    <source>
        <dbReference type="ARBA" id="ARBA00022490"/>
    </source>
</evidence>
<gene>
    <name evidence="9 10" type="primary">LOC106125255</name>
    <name evidence="7" type="ORF">RR46_07682</name>
</gene>
<evidence type="ECO:0000313" key="9">
    <source>
        <dbReference type="RefSeq" id="XP_013177855.1"/>
    </source>
</evidence>
<dbReference type="RefSeq" id="XP_013177936.1">
    <property type="nucleotide sequence ID" value="XM_013322482.1"/>
</dbReference>
<sequence length="139" mass="16603">MDPGKCTFGIRMPININMLNQIIYRELKHFRNYKIYRPNFKATPVTSKFYAAHDQIGEVSRELADKENNYCINVAKYRAKGPRSNYPWPVTDNQTYGWFSEPLLKIDRNDRRLYYPLRESSHTKTEMQIQMANPRKHLK</sequence>
<comment type="subcellular location">
    <subcellularLocation>
        <location evidence="1">Cell projection</location>
        <location evidence="1">Cilium</location>
    </subcellularLocation>
    <subcellularLocation>
        <location evidence="2">Cytoplasm</location>
        <location evidence="2">Cytoskeleton</location>
    </subcellularLocation>
</comment>
<dbReference type="KEGG" id="pxu:106125255"/>
<dbReference type="Proteomes" id="UP000053268">
    <property type="component" value="Unassembled WGS sequence"/>
</dbReference>
<dbReference type="Pfam" id="PF14886">
    <property type="entry name" value="FAM183"/>
    <property type="match status" value="1"/>
</dbReference>
<dbReference type="GeneID" id="106125255"/>
<dbReference type="GO" id="GO:0005856">
    <property type="term" value="C:cytoskeleton"/>
    <property type="evidence" value="ECO:0007669"/>
    <property type="project" value="UniProtKB-SubCell"/>
</dbReference>
<dbReference type="PANTHER" id="PTHR33865:SF3">
    <property type="entry name" value="PROTEIN FAM183B"/>
    <property type="match status" value="1"/>
</dbReference>
<keyword evidence="4" id="KW-0206">Cytoskeleton</keyword>